<feature type="compositionally biased region" description="Basic and acidic residues" evidence="1">
    <location>
        <begin position="19"/>
        <end position="29"/>
    </location>
</feature>
<feature type="compositionally biased region" description="Polar residues" evidence="1">
    <location>
        <begin position="1"/>
        <end position="11"/>
    </location>
</feature>
<evidence type="ECO:0000256" key="1">
    <source>
        <dbReference type="SAM" id="MobiDB-lite"/>
    </source>
</evidence>
<feature type="region of interest" description="Disordered" evidence="1">
    <location>
        <begin position="1"/>
        <end position="60"/>
    </location>
</feature>
<reference evidence="2 3" key="1">
    <citation type="journal article" date="2014" name="Int. J. Syst. Evol. Microbiol.">
        <title>Complete genome sequence of Corynebacterium casei LMG S-19264T (=DSM 44701T), isolated from a smear-ripened cheese.</title>
        <authorList>
            <consortium name="US DOE Joint Genome Institute (JGI-PGF)"/>
            <person name="Walter F."/>
            <person name="Albersmeier A."/>
            <person name="Kalinowski J."/>
            <person name="Ruckert C."/>
        </authorList>
    </citation>
    <scope>NUCLEOTIDE SEQUENCE [LARGE SCALE GENOMIC DNA]</scope>
    <source>
        <strain evidence="2 3">CGMCC 1.7286</strain>
    </source>
</reference>
<proteinExistence type="predicted"/>
<evidence type="ECO:0000313" key="2">
    <source>
        <dbReference type="EMBL" id="GGO80105.1"/>
    </source>
</evidence>
<protein>
    <submittedName>
        <fullName evidence="2">Uncharacterized protein</fullName>
    </submittedName>
</protein>
<keyword evidence="3" id="KW-1185">Reference proteome</keyword>
<name>A0A917ZB72_9GAMM</name>
<accession>A0A917ZB72</accession>
<gene>
    <name evidence="2" type="ORF">GCM10011348_16060</name>
</gene>
<dbReference type="EMBL" id="BMLT01000003">
    <property type="protein sequence ID" value="GGO80105.1"/>
    <property type="molecule type" value="Genomic_DNA"/>
</dbReference>
<dbReference type="RefSeq" id="WP_188860055.1">
    <property type="nucleotide sequence ID" value="NZ_BMLT01000003.1"/>
</dbReference>
<feature type="compositionally biased region" description="Polar residues" evidence="1">
    <location>
        <begin position="30"/>
        <end position="42"/>
    </location>
</feature>
<sequence length="78" mass="8861">MKSGNKMTISKSHYHRNRLLRDRIRRGDSQTKSNASATSQRSDTPPDDLDLPDYFRDAANPSYEDAPAPIVILWDEVA</sequence>
<dbReference type="Proteomes" id="UP000599578">
    <property type="component" value="Unassembled WGS sequence"/>
</dbReference>
<evidence type="ECO:0000313" key="3">
    <source>
        <dbReference type="Proteomes" id="UP000599578"/>
    </source>
</evidence>
<dbReference type="AlphaFoldDB" id="A0A917ZB72"/>
<comment type="caution">
    <text evidence="2">The sequence shown here is derived from an EMBL/GenBank/DDBJ whole genome shotgun (WGS) entry which is preliminary data.</text>
</comment>
<organism evidence="2 3">
    <name type="scientific">Marinobacterium nitratireducens</name>
    <dbReference type="NCBI Taxonomy" id="518897"/>
    <lineage>
        <taxon>Bacteria</taxon>
        <taxon>Pseudomonadati</taxon>
        <taxon>Pseudomonadota</taxon>
        <taxon>Gammaproteobacteria</taxon>
        <taxon>Oceanospirillales</taxon>
        <taxon>Oceanospirillaceae</taxon>
        <taxon>Marinobacterium</taxon>
    </lineage>
</organism>